<feature type="region of interest" description="Disordered" evidence="7">
    <location>
        <begin position="1098"/>
        <end position="1126"/>
    </location>
</feature>
<evidence type="ECO:0000313" key="9">
    <source>
        <dbReference type="EMBL" id="KAK3178194.1"/>
    </source>
</evidence>
<dbReference type="GO" id="GO:0000723">
    <property type="term" value="P:telomere maintenance"/>
    <property type="evidence" value="ECO:0007669"/>
    <property type="project" value="TreeGrafter"/>
</dbReference>
<evidence type="ECO:0000256" key="2">
    <source>
        <dbReference type="ARBA" id="ARBA00004574"/>
    </source>
</evidence>
<dbReference type="Proteomes" id="UP001276659">
    <property type="component" value="Unassembled WGS sequence"/>
</dbReference>
<feature type="compositionally biased region" description="Basic and acidic residues" evidence="7">
    <location>
        <begin position="86"/>
        <end position="105"/>
    </location>
</feature>
<feature type="region of interest" description="Disordered" evidence="7">
    <location>
        <begin position="1522"/>
        <end position="1683"/>
    </location>
</feature>
<evidence type="ECO:0000256" key="4">
    <source>
        <dbReference type="ARBA" id="ARBA00022895"/>
    </source>
</evidence>
<dbReference type="GO" id="GO:0140445">
    <property type="term" value="C:chromosome, telomeric repeat region"/>
    <property type="evidence" value="ECO:0007669"/>
    <property type="project" value="TreeGrafter"/>
</dbReference>
<proteinExistence type="predicted"/>
<feature type="compositionally biased region" description="Polar residues" evidence="7">
    <location>
        <begin position="1610"/>
        <end position="1625"/>
    </location>
</feature>
<dbReference type="PANTHER" id="PTHR22928">
    <property type="entry name" value="TELOMERE-ASSOCIATED PROTEIN RIF1"/>
    <property type="match status" value="1"/>
</dbReference>
<organism evidence="9 10">
    <name type="scientific">Lepraria neglecta</name>
    <dbReference type="NCBI Taxonomy" id="209136"/>
    <lineage>
        <taxon>Eukaryota</taxon>
        <taxon>Fungi</taxon>
        <taxon>Dikarya</taxon>
        <taxon>Ascomycota</taxon>
        <taxon>Pezizomycotina</taxon>
        <taxon>Lecanoromycetes</taxon>
        <taxon>OSLEUM clade</taxon>
        <taxon>Lecanoromycetidae</taxon>
        <taxon>Lecanorales</taxon>
        <taxon>Lecanorineae</taxon>
        <taxon>Stereocaulaceae</taxon>
        <taxon>Lepraria</taxon>
    </lineage>
</organism>
<sequence>MVGFAQGLVTITARPPTPPKESTTKLSNDNLAGFTLNALNRPLLDTPEESPASSADYFKSSSEKLQKKVGFSPWTEYHRPLSTSGKDSDSDGQIRRLPPSKDCKSSTKSILKNCMDNAMFPSPNEPLAFDQSSLPAMLRSTTLHLASASRASRLDAYSTLLACLSAYDDIPDTQELSEKVVEITGYIRRDVAAKITEDGTLDIQLATQALKVLTAFVCTPSMAKLLPEDFCLFILERSISSIEDAGSPKILVSHYMHLIEKQKFGSKQMTTDRVNRLLTALAGITNQIKGNRVVGHRLMIYQRLLTQAKPIMVSRVGNWIDHLVAGMLSTIKDIRARAITFGMDAGLNLGTTSSVTQACLEIFNRASPEGKKVVDFLSSRLIEMSKSKEDGVHVPQIWSVVILFLRSRRRQLECWEHIKIWLGVIQKCFNSSDAQIKFQANIAWNRFIFAINLDTSTSDSMVKILRQPIVSSLERRDSDKNSKQTKQIARSSYCTLLYYAFRPTATHAQLDKYWDLYVSQILSSCFTSSKAEASYACEILTALFAGNGKPKVWDENRANANGPVKAEELPCLDSKWIRLKTANILQIFDKIFDLVDWSTGKDQEVPMMLAWRSFMTALGNAGSKEVKVSMESMNAIAHIINEVKHLLERGALRERNRQKREASDAVEQSDLFEKIQFLVDEAVAKIGNIAFMERRVTLTSQNSFEAAETPSSRSSRNPGSLNSPASHLLSLLLTNVQDRQIRDSSIETIKMVMHIPLQSATSRRTRLATLRNQARLLSVDSTFSKEACLIFWRLLAEAASSAMKLPQQNDAHNASPQYPGHEYREAVKILELGVQQDLMDVAVWQDLHGAIVHALRMEIGNEAIILVMTEPLTSNIYNEIRTCDESFLNFAISVAVSIMETVHWPQSGHLMERAQKLLWGVVHASNKGSSVDPYNNIYYMVDALLSKTYGSFNTLSATGVIPFISAITSMMNSCPPGLQGNLISRIQHGVAAWIEDAQRLIRVASCSDMNGVLPEQVKRLWSRVILAVENLPNFSTSTLSKYQGLVLSGLRSRHKPIVNDSILMWNRTFGCADSLEYPKELHTTLLKLKRVTELNLPNFPETEGDEVTSSPFNFVDSQEDEEDTPQPLHAALQIPTPTKVPCLIGDQPMKSLALSPSPNASAAGKSPQSARRPVKTTPKARLRHDDSQIQFAAVESSPLVPEPVDSKFLTDRQKEVKERQGREAAAMFPEISSSPRSAARPAEYSLPKLVLKSNQDQGSTRSMNDESSPIFPPDVLMNDFLGSSPTPSSSKKGSNDQRSDDEPPSSPPVVPPRLEVNKAVNLPSANEDNEDTVVAESHDLGTAMTNGALPGAKDIPANTDERDVMKEFTSLLNGQAEGATPKGSQVQPHEHILSDFDVFVDAPAEPMVDQPTTEIGENEVSLVTNSFQSEGSSHFSTDYDQVTAQLVSEMERASSQQAKVSKDASKPSPRTGRKRKSAFDHRPISSKKARRSTGLPSQQNVLSAPKPGVAVADCVMIDTRSVEGDHVVSPQQIKRERSPSPSFISATQFEEEVCATRKRPGRPRRTSRASQLSQEASSVRRSPRQIQIKVEEDVDGEGTPALPSDKRKSSGLSESFTSTPITSTDSPHKEVADAVAEALDNAVGKSPKRSVSRKRRQQPSHDASQDHDSSLDTDPLVPPANGDNAELAVEAHQVASVVDHQHRGHFQHQQKDRLALANRDINGLHSRAGADSETRGEVPTAQGILQGFKDMLQNIKQVSLGPEDERAMVGLLFESVREVHEAGRRNTGM</sequence>
<dbReference type="Pfam" id="PF12231">
    <property type="entry name" value="Rif1_N"/>
    <property type="match status" value="1"/>
</dbReference>
<evidence type="ECO:0000256" key="7">
    <source>
        <dbReference type="SAM" id="MobiDB-lite"/>
    </source>
</evidence>
<feature type="compositionally biased region" description="Polar residues" evidence="7">
    <location>
        <begin position="1252"/>
        <end position="1267"/>
    </location>
</feature>
<protein>
    <recommendedName>
        <fullName evidence="8">Telomere-associated protein Rif1 N-terminal domain-containing protein</fullName>
    </recommendedName>
</protein>
<evidence type="ECO:0000256" key="6">
    <source>
        <dbReference type="ARBA" id="ARBA00023306"/>
    </source>
</evidence>
<comment type="caution">
    <text evidence="9">The sequence shown here is derived from an EMBL/GenBank/DDBJ whole genome shotgun (WGS) entry which is preliminary data.</text>
</comment>
<name>A0AAE0DPC3_9LECA</name>
<evidence type="ECO:0000313" key="10">
    <source>
        <dbReference type="Proteomes" id="UP001276659"/>
    </source>
</evidence>
<keyword evidence="6" id="KW-0131">Cell cycle</keyword>
<feature type="compositionally biased region" description="Basic and acidic residues" evidence="7">
    <location>
        <begin position="1204"/>
        <end position="1222"/>
    </location>
</feature>
<keyword evidence="4" id="KW-0779">Telomere</keyword>
<evidence type="ECO:0000256" key="5">
    <source>
        <dbReference type="ARBA" id="ARBA00023242"/>
    </source>
</evidence>
<comment type="subcellular location">
    <subcellularLocation>
        <location evidence="2">Chromosome</location>
        <location evidence="2">Telomere</location>
    </subcellularLocation>
    <subcellularLocation>
        <location evidence="1">Nucleus</location>
    </subcellularLocation>
</comment>
<evidence type="ECO:0000259" key="8">
    <source>
        <dbReference type="Pfam" id="PF12231"/>
    </source>
</evidence>
<feature type="compositionally biased region" description="Basic residues" evidence="7">
    <location>
        <begin position="1646"/>
        <end position="1658"/>
    </location>
</feature>
<feature type="compositionally biased region" description="Basic residues" evidence="7">
    <location>
        <begin position="1172"/>
        <end position="1182"/>
    </location>
</feature>
<accession>A0AAE0DPC3</accession>
<keyword evidence="3" id="KW-0158">Chromosome</keyword>
<feature type="compositionally biased region" description="Low complexity" evidence="7">
    <location>
        <begin position="1232"/>
        <end position="1242"/>
    </location>
</feature>
<gene>
    <name evidence="9" type="ORF">OEA41_000327</name>
</gene>
<dbReference type="PANTHER" id="PTHR22928:SF3">
    <property type="entry name" value="TELOMERE-ASSOCIATED PROTEIN RIF1"/>
    <property type="match status" value="1"/>
</dbReference>
<feature type="region of interest" description="Disordered" evidence="7">
    <location>
        <begin position="78"/>
        <end position="105"/>
    </location>
</feature>
<feature type="compositionally biased region" description="Low complexity" evidence="7">
    <location>
        <begin position="1282"/>
        <end position="1292"/>
    </location>
</feature>
<feature type="compositionally biased region" description="Basic residues" evidence="7">
    <location>
        <begin position="1556"/>
        <end position="1567"/>
    </location>
</feature>
<feature type="compositionally biased region" description="Polar residues" evidence="7">
    <location>
        <begin position="1107"/>
        <end position="1116"/>
    </location>
</feature>
<feature type="region of interest" description="Disordered" evidence="7">
    <location>
        <begin position="1450"/>
        <end position="1508"/>
    </location>
</feature>
<reference evidence="9" key="1">
    <citation type="submission" date="2022-11" db="EMBL/GenBank/DDBJ databases">
        <title>Chromosomal genome sequence assembly and mating type (MAT) locus characterization of the leprose asexual lichenized fungus Lepraria neglecta (Nyl.) Erichsen.</title>
        <authorList>
            <person name="Allen J.L."/>
            <person name="Pfeffer B."/>
        </authorList>
    </citation>
    <scope>NUCLEOTIDE SEQUENCE</scope>
    <source>
        <strain evidence="9">Allen 5258</strain>
    </source>
</reference>
<evidence type="ECO:0000256" key="3">
    <source>
        <dbReference type="ARBA" id="ARBA00022454"/>
    </source>
</evidence>
<evidence type="ECO:0000256" key="1">
    <source>
        <dbReference type="ARBA" id="ARBA00004123"/>
    </source>
</evidence>
<feature type="compositionally biased region" description="Polar residues" evidence="7">
    <location>
        <begin position="1571"/>
        <end position="1580"/>
    </location>
</feature>
<keyword evidence="10" id="KW-1185">Reference proteome</keyword>
<feature type="domain" description="Telomere-associated protein Rif1 N-terminal" evidence="8">
    <location>
        <begin position="145"/>
        <end position="518"/>
    </location>
</feature>
<dbReference type="InterPro" id="IPR022031">
    <property type="entry name" value="Rif1_N"/>
</dbReference>
<feature type="compositionally biased region" description="Polar residues" evidence="7">
    <location>
        <begin position="20"/>
        <end position="30"/>
    </location>
</feature>
<feature type="region of interest" description="Disordered" evidence="7">
    <location>
        <begin position="1148"/>
        <end position="1332"/>
    </location>
</feature>
<feature type="compositionally biased region" description="Polar residues" evidence="7">
    <location>
        <begin position="1539"/>
        <end position="1548"/>
    </location>
</feature>
<dbReference type="EMBL" id="JASNWA010000003">
    <property type="protein sequence ID" value="KAK3178194.1"/>
    <property type="molecule type" value="Genomic_DNA"/>
</dbReference>
<feature type="compositionally biased region" description="Low complexity" evidence="7">
    <location>
        <begin position="1151"/>
        <end position="1163"/>
    </location>
</feature>
<feature type="region of interest" description="Disordered" evidence="7">
    <location>
        <begin position="703"/>
        <end position="722"/>
    </location>
</feature>
<keyword evidence="5" id="KW-0539">Nucleus</keyword>
<dbReference type="GO" id="GO:0005634">
    <property type="term" value="C:nucleus"/>
    <property type="evidence" value="ECO:0007669"/>
    <property type="project" value="UniProtKB-SubCell"/>
</dbReference>
<feature type="region of interest" description="Disordered" evidence="7">
    <location>
        <begin position="1"/>
        <end position="59"/>
    </location>
</feature>